<dbReference type="AlphaFoldDB" id="M2RKY9"/>
<feature type="domain" description="Peptidase M16 C-terminal" evidence="10">
    <location>
        <begin position="222"/>
        <end position="387"/>
    </location>
</feature>
<dbReference type="Pfam" id="PF22456">
    <property type="entry name" value="PqqF-like_C_4"/>
    <property type="match status" value="1"/>
</dbReference>
<dbReference type="PANTHER" id="PTHR43690:SF18">
    <property type="entry name" value="INSULIN-DEGRADING ENZYME-RELATED"/>
    <property type="match status" value="1"/>
</dbReference>
<evidence type="ECO:0008006" key="15">
    <source>
        <dbReference type="Google" id="ProtNLM"/>
    </source>
</evidence>
<dbReference type="InterPro" id="IPR054734">
    <property type="entry name" value="PqqF-like_C_4"/>
</dbReference>
<keyword evidence="14" id="KW-1185">Reference proteome</keyword>
<dbReference type="OrthoDB" id="952271at2759"/>
<dbReference type="GO" id="GO:0043171">
    <property type="term" value="P:peptide catabolic process"/>
    <property type="evidence" value="ECO:0007669"/>
    <property type="project" value="TreeGrafter"/>
</dbReference>
<dbReference type="Pfam" id="PF00675">
    <property type="entry name" value="Peptidase_M16"/>
    <property type="match status" value="1"/>
</dbReference>
<dbReference type="InterPro" id="IPR011765">
    <property type="entry name" value="Pept_M16_N"/>
</dbReference>
<dbReference type="Pfam" id="PF16187">
    <property type="entry name" value="Peptidase_M16_M"/>
    <property type="match status" value="1"/>
</dbReference>
<dbReference type="InterPro" id="IPR007863">
    <property type="entry name" value="Peptidase_M16_C"/>
</dbReference>
<dbReference type="GO" id="GO:0004222">
    <property type="term" value="F:metalloendopeptidase activity"/>
    <property type="evidence" value="ECO:0007669"/>
    <property type="project" value="InterPro"/>
</dbReference>
<dbReference type="GO" id="GO:0005829">
    <property type="term" value="C:cytosol"/>
    <property type="evidence" value="ECO:0007669"/>
    <property type="project" value="TreeGrafter"/>
</dbReference>
<evidence type="ECO:0000259" key="10">
    <source>
        <dbReference type="Pfam" id="PF05193"/>
    </source>
</evidence>
<comment type="similarity">
    <text evidence="2 8">Belongs to the peptidase M16 family.</text>
</comment>
<dbReference type="GO" id="GO:0046872">
    <property type="term" value="F:metal ion binding"/>
    <property type="evidence" value="ECO:0007669"/>
    <property type="project" value="UniProtKB-KW"/>
</dbReference>
<dbReference type="FunFam" id="3.30.830.10:FF:000012">
    <property type="entry name" value="Protease 3"/>
    <property type="match status" value="1"/>
</dbReference>
<evidence type="ECO:0000256" key="6">
    <source>
        <dbReference type="ARBA" id="ARBA00022833"/>
    </source>
</evidence>
<proteinExistence type="inferred from homology"/>
<dbReference type="GO" id="GO:0005739">
    <property type="term" value="C:mitochondrion"/>
    <property type="evidence" value="ECO:0007669"/>
    <property type="project" value="TreeGrafter"/>
</dbReference>
<organism evidence="13 14">
    <name type="scientific">Ceriporiopsis subvermispora (strain B)</name>
    <name type="common">White-rot fungus</name>
    <name type="synonym">Gelatoporia subvermispora</name>
    <dbReference type="NCBI Taxonomy" id="914234"/>
    <lineage>
        <taxon>Eukaryota</taxon>
        <taxon>Fungi</taxon>
        <taxon>Dikarya</taxon>
        <taxon>Basidiomycota</taxon>
        <taxon>Agaricomycotina</taxon>
        <taxon>Agaricomycetes</taxon>
        <taxon>Polyporales</taxon>
        <taxon>Gelatoporiaceae</taxon>
        <taxon>Gelatoporia</taxon>
    </lineage>
</organism>
<keyword evidence="3" id="KW-0645">Protease</keyword>
<comment type="cofactor">
    <cofactor evidence="1">
        <name>Zn(2+)</name>
        <dbReference type="ChEBI" id="CHEBI:29105"/>
    </cofactor>
</comment>
<evidence type="ECO:0000259" key="9">
    <source>
        <dbReference type="Pfam" id="PF00675"/>
    </source>
</evidence>
<dbReference type="EMBL" id="KB445793">
    <property type="protein sequence ID" value="EMD39456.1"/>
    <property type="molecule type" value="Genomic_DNA"/>
</dbReference>
<gene>
    <name evidence="13" type="ORF">CERSUDRAFT_45720</name>
</gene>
<dbReference type="Proteomes" id="UP000016930">
    <property type="component" value="Unassembled WGS sequence"/>
</dbReference>
<evidence type="ECO:0000259" key="11">
    <source>
        <dbReference type="Pfam" id="PF16187"/>
    </source>
</evidence>
<feature type="domain" description="Peptidase M16 N-terminal" evidence="9">
    <location>
        <begin position="43"/>
        <end position="178"/>
    </location>
</feature>
<dbReference type="InterPro" id="IPR050626">
    <property type="entry name" value="Peptidase_M16"/>
</dbReference>
<evidence type="ECO:0000259" key="12">
    <source>
        <dbReference type="Pfam" id="PF22456"/>
    </source>
</evidence>
<sequence length="987" mass="110726">MSWRIVHASSNSPGYSVLEEEIERPDLDDRHYRVIELDNGLRAVLIQDSSADKAAACLTVAVGAMQDPPDMQGLAHFCEHMITKGSKQFPEENEFMSYVLSNGGARNAVTGPAHMYYWFSIGTSHLTGGLARLAGCFKDPLFKKTLTSREIYAVDSEYKRNFQKDPRRALQVHKTLLVPGHPYSQFSTGNFESITQAARTLQEEGRLLDNGDGEEGDGGAQYCAGRMTLAVLGKESLDELTNLVVPMFSPILNRGLDPRPIIKGPFWGPSQTGRIICVKTIKDYYSFVLMFAIPDQAPLYKTQPARVLAHFLGHEGPGSVCAYLKKKGWLVSISAHESSQNRSVPTFTVDGVLTKEGYLHYFEVVTAIFNYISLMRSSPLELYHFEELNAISSLDFRFREKAQPHSYTNTLAYNLSAPRPPEHLLSGSVVVREWDEAAIRGILDLLRPELACITLEAREHPEMIMSEAKWETERWYGAQYCVKRIDDSFMQKLQAPNKNAELHLPKRNPFIPENLLVEKKDPAKAPTCIRRTDSSALWYKADDQFWVPKGEVRVEIRSPIAYGTPRHAVLTRLLSDLVEDALSEIAYDAELAGLTYSVSSARSGLVISVGGYSDKLPLLLRMVFETLKDINIDPERLKVIAEQVKLEYDNFYLGQPSSVAETFASYFLTQTVWTPGDKVAELPYIVAADVQSHKEELLSKTFTEMLVVGSIAEQHAVEIAETVDGIFSARAAITSELIRERALIIPENANVVLRKTHAHPGEANSSLFYSCQFGFANNSSLRRTLYLITHTIREPCFTQLRTQEQLGYVVSATTWTVGSALGLGIRVQSTRAPWVIEERVEAFLKDFRNVLASMDEETFKGKKDGLVVKLLEKPKNLREEASRFWGVIRLGHYEFTRREADAAAIRSLTLEEVLRTYDTLIVPSGMRAARKKFSMQLVSQQMTDTPPVNHDVVLVTDDLESEFKASLGCYPAVLPVFSETSRVRAML</sequence>
<accession>M2RKY9</accession>
<dbReference type="PANTHER" id="PTHR43690">
    <property type="entry name" value="NARDILYSIN"/>
    <property type="match status" value="1"/>
</dbReference>
<dbReference type="InterPro" id="IPR001431">
    <property type="entry name" value="Pept_M16_Zn_BS"/>
</dbReference>
<dbReference type="Gene3D" id="3.30.830.10">
    <property type="entry name" value="Metalloenzyme, LuxS/M16 peptidase-like"/>
    <property type="match status" value="4"/>
</dbReference>
<dbReference type="FunFam" id="3.30.830.10:FF:000005">
    <property type="entry name" value="nardilysin isoform X1"/>
    <property type="match status" value="1"/>
</dbReference>
<feature type="domain" description="Peptidase M16 middle/third" evidence="11">
    <location>
        <begin position="396"/>
        <end position="680"/>
    </location>
</feature>
<evidence type="ECO:0000256" key="8">
    <source>
        <dbReference type="RuleBase" id="RU004447"/>
    </source>
</evidence>
<evidence type="ECO:0000256" key="5">
    <source>
        <dbReference type="ARBA" id="ARBA00022801"/>
    </source>
</evidence>
<evidence type="ECO:0000313" key="14">
    <source>
        <dbReference type="Proteomes" id="UP000016930"/>
    </source>
</evidence>
<dbReference type="SUPFAM" id="SSF63411">
    <property type="entry name" value="LuxS/MPP-like metallohydrolase"/>
    <property type="match status" value="4"/>
</dbReference>
<dbReference type="InterPro" id="IPR032632">
    <property type="entry name" value="Peptidase_M16_M"/>
</dbReference>
<evidence type="ECO:0000256" key="4">
    <source>
        <dbReference type="ARBA" id="ARBA00022723"/>
    </source>
</evidence>
<dbReference type="MEROPS" id="M16.008"/>
<keyword evidence="6" id="KW-0862">Zinc</keyword>
<keyword evidence="7" id="KW-0482">Metalloprotease</keyword>
<dbReference type="PROSITE" id="PS00143">
    <property type="entry name" value="INSULINASE"/>
    <property type="match status" value="1"/>
</dbReference>
<dbReference type="STRING" id="914234.M2RKY9"/>
<dbReference type="HOGENOM" id="CLU_004639_1_1_1"/>
<keyword evidence="4" id="KW-0479">Metal-binding</keyword>
<name>M2RKY9_CERS8</name>
<keyword evidence="5" id="KW-0378">Hydrolase</keyword>
<evidence type="ECO:0000256" key="1">
    <source>
        <dbReference type="ARBA" id="ARBA00001947"/>
    </source>
</evidence>
<dbReference type="Pfam" id="PF05193">
    <property type="entry name" value="Peptidase_M16_C"/>
    <property type="match status" value="1"/>
</dbReference>
<protein>
    <recommendedName>
        <fullName evidence="15">Peptidase M16 N-terminal domain-containing protein</fullName>
    </recommendedName>
</protein>
<evidence type="ECO:0000313" key="13">
    <source>
        <dbReference type="EMBL" id="EMD39456.1"/>
    </source>
</evidence>
<evidence type="ECO:0000256" key="3">
    <source>
        <dbReference type="ARBA" id="ARBA00022670"/>
    </source>
</evidence>
<evidence type="ECO:0000256" key="2">
    <source>
        <dbReference type="ARBA" id="ARBA00007261"/>
    </source>
</evidence>
<evidence type="ECO:0000256" key="7">
    <source>
        <dbReference type="ARBA" id="ARBA00023049"/>
    </source>
</evidence>
<reference evidence="13 14" key="1">
    <citation type="journal article" date="2012" name="Proc. Natl. Acad. Sci. U.S.A.">
        <title>Comparative genomics of Ceriporiopsis subvermispora and Phanerochaete chrysosporium provide insight into selective ligninolysis.</title>
        <authorList>
            <person name="Fernandez-Fueyo E."/>
            <person name="Ruiz-Duenas F.J."/>
            <person name="Ferreira P."/>
            <person name="Floudas D."/>
            <person name="Hibbett D.S."/>
            <person name="Canessa P."/>
            <person name="Larrondo L.F."/>
            <person name="James T.Y."/>
            <person name="Seelenfreund D."/>
            <person name="Lobos S."/>
            <person name="Polanco R."/>
            <person name="Tello M."/>
            <person name="Honda Y."/>
            <person name="Watanabe T."/>
            <person name="Watanabe T."/>
            <person name="Ryu J.S."/>
            <person name="Kubicek C.P."/>
            <person name="Schmoll M."/>
            <person name="Gaskell J."/>
            <person name="Hammel K.E."/>
            <person name="St John F.J."/>
            <person name="Vanden Wymelenberg A."/>
            <person name="Sabat G."/>
            <person name="Splinter BonDurant S."/>
            <person name="Syed K."/>
            <person name="Yadav J.S."/>
            <person name="Doddapaneni H."/>
            <person name="Subramanian V."/>
            <person name="Lavin J.L."/>
            <person name="Oguiza J.A."/>
            <person name="Perez G."/>
            <person name="Pisabarro A.G."/>
            <person name="Ramirez L."/>
            <person name="Santoyo F."/>
            <person name="Master E."/>
            <person name="Coutinho P.M."/>
            <person name="Henrissat B."/>
            <person name="Lombard V."/>
            <person name="Magnuson J.K."/>
            <person name="Kuees U."/>
            <person name="Hori C."/>
            <person name="Igarashi K."/>
            <person name="Samejima M."/>
            <person name="Held B.W."/>
            <person name="Barry K.W."/>
            <person name="LaButti K.M."/>
            <person name="Lapidus A."/>
            <person name="Lindquist E.A."/>
            <person name="Lucas S.M."/>
            <person name="Riley R."/>
            <person name="Salamov A.A."/>
            <person name="Hoffmeister D."/>
            <person name="Schwenk D."/>
            <person name="Hadar Y."/>
            <person name="Yarden O."/>
            <person name="de Vries R.P."/>
            <person name="Wiebenga A."/>
            <person name="Stenlid J."/>
            <person name="Eastwood D."/>
            <person name="Grigoriev I.V."/>
            <person name="Berka R.M."/>
            <person name="Blanchette R.A."/>
            <person name="Kersten P."/>
            <person name="Martinez A.T."/>
            <person name="Vicuna R."/>
            <person name="Cullen D."/>
        </authorList>
    </citation>
    <scope>NUCLEOTIDE SEQUENCE [LARGE SCALE GENOMIC DNA]</scope>
    <source>
        <strain evidence="13 14">B</strain>
    </source>
</reference>
<dbReference type="InterPro" id="IPR011249">
    <property type="entry name" value="Metalloenz_LuxS/M16"/>
</dbReference>
<dbReference type="GO" id="GO:0051603">
    <property type="term" value="P:proteolysis involved in protein catabolic process"/>
    <property type="evidence" value="ECO:0007669"/>
    <property type="project" value="TreeGrafter"/>
</dbReference>
<feature type="domain" description="Coenzyme PQQ synthesis protein F-like C-terminal lobe" evidence="12">
    <location>
        <begin position="787"/>
        <end position="885"/>
    </location>
</feature>